<keyword evidence="3" id="KW-1185">Reference proteome</keyword>
<reference evidence="2" key="1">
    <citation type="submission" date="2021-09" db="EMBL/GenBank/DDBJ databases">
        <authorList>
            <consortium name="Pathogen Informatics"/>
        </authorList>
    </citation>
    <scope>NUCLEOTIDE SEQUENCE</scope>
</reference>
<dbReference type="Proteomes" id="UP000746747">
    <property type="component" value="Unassembled WGS sequence"/>
</dbReference>
<feature type="transmembrane region" description="Helical" evidence="1">
    <location>
        <begin position="31"/>
        <end position="50"/>
    </location>
</feature>
<organism evidence="2 3">
    <name type="scientific">Cercopithifilaria johnstoni</name>
    <dbReference type="NCBI Taxonomy" id="2874296"/>
    <lineage>
        <taxon>Eukaryota</taxon>
        <taxon>Metazoa</taxon>
        <taxon>Ecdysozoa</taxon>
        <taxon>Nematoda</taxon>
        <taxon>Chromadorea</taxon>
        <taxon>Rhabditida</taxon>
        <taxon>Spirurina</taxon>
        <taxon>Spiruromorpha</taxon>
        <taxon>Filarioidea</taxon>
        <taxon>Onchocercidae</taxon>
        <taxon>Cercopithifilaria</taxon>
    </lineage>
</organism>
<sequence length="195" mass="23029">MLADYNIFGDFCDRILPFLNFGVYLLHGHTFFTLTLLAIALIIFIVTVFYHRNIRRQNNVLRREKRECKPQRRREILFKTLLLSICAYFTSIAGQSFVEIAVFWAENREDAMEWARWFQLARIAAFVDPLFNPLLVILRVPAMNAKLQWFGQCISNMTALFCCRKRAKQEKRMKVKTNFGIDPDISNDSSYHTFR</sequence>
<feature type="transmembrane region" description="Helical" evidence="1">
    <location>
        <begin position="117"/>
        <end position="138"/>
    </location>
</feature>
<dbReference type="AlphaFoldDB" id="A0A8J2Q245"/>
<evidence type="ECO:0000256" key="1">
    <source>
        <dbReference type="SAM" id="Phobius"/>
    </source>
</evidence>
<evidence type="ECO:0000313" key="3">
    <source>
        <dbReference type="Proteomes" id="UP000746747"/>
    </source>
</evidence>
<accession>A0A8J2Q245</accession>
<keyword evidence="1" id="KW-0812">Transmembrane</keyword>
<dbReference type="OrthoDB" id="5854682at2759"/>
<dbReference type="SUPFAM" id="SSF81321">
    <property type="entry name" value="Family A G protein-coupled receptor-like"/>
    <property type="match status" value="1"/>
</dbReference>
<feature type="transmembrane region" description="Helical" evidence="1">
    <location>
        <begin position="81"/>
        <end position="105"/>
    </location>
</feature>
<protein>
    <submittedName>
        <fullName evidence="2">Uncharacterized protein</fullName>
    </submittedName>
</protein>
<dbReference type="Gene3D" id="1.20.1070.10">
    <property type="entry name" value="Rhodopsin 7-helix transmembrane proteins"/>
    <property type="match status" value="1"/>
</dbReference>
<comment type="caution">
    <text evidence="2">The sequence shown here is derived from an EMBL/GenBank/DDBJ whole genome shotgun (WGS) entry which is preliminary data.</text>
</comment>
<dbReference type="EMBL" id="CAKAEH010001536">
    <property type="protein sequence ID" value="CAG9537300.1"/>
    <property type="molecule type" value="Genomic_DNA"/>
</dbReference>
<name>A0A8J2Q245_9BILA</name>
<proteinExistence type="predicted"/>
<evidence type="ECO:0000313" key="2">
    <source>
        <dbReference type="EMBL" id="CAG9537300.1"/>
    </source>
</evidence>
<keyword evidence="1" id="KW-0472">Membrane</keyword>
<gene>
    <name evidence="2" type="ORF">CJOHNSTONI_LOCUS7132</name>
</gene>
<keyword evidence="1" id="KW-1133">Transmembrane helix</keyword>